<protein>
    <recommendedName>
        <fullName evidence="2">Alpha 1,4-glycosyltransferase domain-containing protein</fullName>
    </recommendedName>
</protein>
<gene>
    <name evidence="3" type="ORF">EET67_15515</name>
</gene>
<dbReference type="InterPro" id="IPR029044">
    <property type="entry name" value="Nucleotide-diphossugar_trans"/>
</dbReference>
<proteinExistence type="predicted"/>
<name>A0A432V3X6_9HYPH</name>
<dbReference type="EMBL" id="RKST01000015">
    <property type="protein sequence ID" value="RUM96943.1"/>
    <property type="molecule type" value="Genomic_DNA"/>
</dbReference>
<dbReference type="InterPro" id="IPR007652">
    <property type="entry name" value="A1-4-GlycosylTfrase_dom"/>
</dbReference>
<dbReference type="GO" id="GO:0016758">
    <property type="term" value="F:hexosyltransferase activity"/>
    <property type="evidence" value="ECO:0007669"/>
    <property type="project" value="TreeGrafter"/>
</dbReference>
<dbReference type="GO" id="GO:0006688">
    <property type="term" value="P:glycosphingolipid biosynthetic process"/>
    <property type="evidence" value="ECO:0007669"/>
    <property type="project" value="TreeGrafter"/>
</dbReference>
<sequence length="261" mass="29023">MSTAPVVNMLWIGNSLGRIEHLSIASFLGNGHRVRVHAYGDIQGLPSKVELAEAETTVPYELMAALRHQETGSFALASDYFRYRLQETGAGLWSDLDVVCLKPLVIDSDSLFGMENKRKINGAILYLEAGLPITTELAGLFRENFIPRWTRLKYALPLKVGGVFGRNFGPADLPWGTYGPLAITALARKHGLFRKAKPRDVFYPLRFRHAQSIFDPAASLDNVLTERTVTIHLWNEALKELKKTVPPHGSPLAKLLTEFGV</sequence>
<evidence type="ECO:0000259" key="2">
    <source>
        <dbReference type="Pfam" id="PF04572"/>
    </source>
</evidence>
<dbReference type="GO" id="GO:0016020">
    <property type="term" value="C:membrane"/>
    <property type="evidence" value="ECO:0007669"/>
    <property type="project" value="GOC"/>
</dbReference>
<feature type="domain" description="Alpha 1,4-glycosyltransferase" evidence="2">
    <location>
        <begin position="196"/>
        <end position="255"/>
    </location>
</feature>
<dbReference type="OrthoDB" id="5354021at2"/>
<accession>A0A432V3X6</accession>
<comment type="caution">
    <text evidence="3">The sequence shown here is derived from an EMBL/GenBank/DDBJ whole genome shotgun (WGS) entry which is preliminary data.</text>
</comment>
<keyword evidence="4" id="KW-1185">Reference proteome</keyword>
<reference evidence="3 4" key="1">
    <citation type="submission" date="2018-11" db="EMBL/GenBank/DDBJ databases">
        <title>Pseudaminobacter arsenicus sp. nov., an arsenic-resistant bacterium isolated from arsenic-rich aquifers.</title>
        <authorList>
            <person name="Mu Y."/>
        </authorList>
    </citation>
    <scope>NUCLEOTIDE SEQUENCE [LARGE SCALE GENOMIC DNA]</scope>
    <source>
        <strain evidence="3 4">CB3</strain>
    </source>
</reference>
<dbReference type="Pfam" id="PF04572">
    <property type="entry name" value="Gb3_synth"/>
    <property type="match status" value="1"/>
</dbReference>
<dbReference type="PANTHER" id="PTHR12042">
    <property type="entry name" value="LACTOSYLCERAMIDE 4-ALPHA-GALACTOSYLTRANSFERASE ALPHA- 1,4-GALACTOSYLTRANSFERASE"/>
    <property type="match status" value="1"/>
</dbReference>
<organism evidence="3 4">
    <name type="scientific">Borborobacter arsenicus</name>
    <dbReference type="NCBI Taxonomy" id="1851146"/>
    <lineage>
        <taxon>Bacteria</taxon>
        <taxon>Pseudomonadati</taxon>
        <taxon>Pseudomonadota</taxon>
        <taxon>Alphaproteobacteria</taxon>
        <taxon>Hyphomicrobiales</taxon>
        <taxon>Phyllobacteriaceae</taxon>
        <taxon>Borborobacter</taxon>
    </lineage>
</organism>
<dbReference type="Gene3D" id="3.90.550.20">
    <property type="match status" value="1"/>
</dbReference>
<dbReference type="SUPFAM" id="SSF53448">
    <property type="entry name" value="Nucleotide-diphospho-sugar transferases"/>
    <property type="match status" value="1"/>
</dbReference>
<keyword evidence="1" id="KW-0808">Transferase</keyword>
<dbReference type="Proteomes" id="UP000281647">
    <property type="component" value="Unassembled WGS sequence"/>
</dbReference>
<evidence type="ECO:0000313" key="4">
    <source>
        <dbReference type="Proteomes" id="UP000281647"/>
    </source>
</evidence>
<dbReference type="PANTHER" id="PTHR12042:SF21">
    <property type="entry name" value="ALPHA1,4-GALACTOSYLTRANSFERASE 1-RELATED"/>
    <property type="match status" value="1"/>
</dbReference>
<dbReference type="InterPro" id="IPR051981">
    <property type="entry name" value="Glycosyltransf_32"/>
</dbReference>
<evidence type="ECO:0000256" key="1">
    <source>
        <dbReference type="ARBA" id="ARBA00022679"/>
    </source>
</evidence>
<evidence type="ECO:0000313" key="3">
    <source>
        <dbReference type="EMBL" id="RUM96943.1"/>
    </source>
</evidence>
<dbReference type="AlphaFoldDB" id="A0A432V3X6"/>